<dbReference type="Gene3D" id="3.40.50.720">
    <property type="entry name" value="NAD(P)-binding Rossmann-like Domain"/>
    <property type="match status" value="1"/>
</dbReference>
<keyword evidence="3" id="KW-1185">Reference proteome</keyword>
<dbReference type="InterPro" id="IPR050177">
    <property type="entry name" value="Lipid_A_modif_metabolic_enz"/>
</dbReference>
<accession>A0A914A0X2</accession>
<dbReference type="Proteomes" id="UP000887568">
    <property type="component" value="Unplaced"/>
</dbReference>
<organism evidence="2 3">
    <name type="scientific">Patiria miniata</name>
    <name type="common">Bat star</name>
    <name type="synonym">Asterina miniata</name>
    <dbReference type="NCBI Taxonomy" id="46514"/>
    <lineage>
        <taxon>Eukaryota</taxon>
        <taxon>Metazoa</taxon>
        <taxon>Echinodermata</taxon>
        <taxon>Eleutherozoa</taxon>
        <taxon>Asterozoa</taxon>
        <taxon>Asteroidea</taxon>
        <taxon>Valvatacea</taxon>
        <taxon>Valvatida</taxon>
        <taxon>Asterinidae</taxon>
        <taxon>Patiria</taxon>
    </lineage>
</organism>
<name>A0A914A0X2_PATMI</name>
<sequence length="363" mass="39721">MYIETAVQYRSSRRSDYERKMMSLNGTKNGSAGSTCDCKNTHVLVTGGAGYIGSILVPLLLDEGYMVTVFDNFSWGIQSLCGPVAANPNLKVVRGDVCDPEALSEVMADCDAVIHLAAIVGYPACEKEPKLARQVNEDGTAHVARLLRRDQKLIYASTGSCYGAVDGTCTEDTPISPLTLYGSTKANGEKSVVSVGGVGLRLATVFGTAPRMRMDLLVNDLTHRAVSQKHFSLYQGSFRRTFLHVHDAATAFILALRNYDKMRGKAYNVGHESMNMTKSELASLIQALVPGCKITHSDEGEDLDKRNYEVSYLKLRQLGFWPSITVRDGILELLKTVPFMSDEEVARARNANPVKILIKDNGV</sequence>
<dbReference type="InterPro" id="IPR001509">
    <property type="entry name" value="Epimerase_deHydtase"/>
</dbReference>
<proteinExistence type="predicted"/>
<evidence type="ECO:0000313" key="3">
    <source>
        <dbReference type="Proteomes" id="UP000887568"/>
    </source>
</evidence>
<dbReference type="OMA" id="FADCVLG"/>
<dbReference type="EnsemblMetazoa" id="XM_038201544.1">
    <property type="protein sequence ID" value="XP_038057472.1"/>
    <property type="gene ID" value="LOC119729046"/>
</dbReference>
<protein>
    <recommendedName>
        <fullName evidence="1">NAD-dependent epimerase/dehydratase domain-containing protein</fullName>
    </recommendedName>
</protein>
<reference evidence="2" key="1">
    <citation type="submission" date="2022-11" db="UniProtKB">
        <authorList>
            <consortium name="EnsemblMetazoa"/>
        </authorList>
    </citation>
    <scope>IDENTIFICATION</scope>
</reference>
<dbReference type="PANTHER" id="PTHR43245:SF23">
    <property type="entry name" value="NAD(P)-BINDING DOMAIN-CONTAINING PROTEIN"/>
    <property type="match status" value="1"/>
</dbReference>
<dbReference type="CDD" id="cd08946">
    <property type="entry name" value="SDR_e"/>
    <property type="match status" value="1"/>
</dbReference>
<evidence type="ECO:0000313" key="2">
    <source>
        <dbReference type="EnsemblMetazoa" id="XP_038057472.1"/>
    </source>
</evidence>
<dbReference type="PANTHER" id="PTHR43245">
    <property type="entry name" value="BIFUNCTIONAL POLYMYXIN RESISTANCE PROTEIN ARNA"/>
    <property type="match status" value="1"/>
</dbReference>
<evidence type="ECO:0000259" key="1">
    <source>
        <dbReference type="Pfam" id="PF01370"/>
    </source>
</evidence>
<dbReference type="OrthoDB" id="16464at2759"/>
<feature type="domain" description="NAD-dependent epimerase/dehydratase" evidence="1">
    <location>
        <begin position="43"/>
        <end position="270"/>
    </location>
</feature>
<dbReference type="GeneID" id="119729046"/>
<dbReference type="Pfam" id="PF01370">
    <property type="entry name" value="Epimerase"/>
    <property type="match status" value="1"/>
</dbReference>
<dbReference type="SUPFAM" id="SSF51735">
    <property type="entry name" value="NAD(P)-binding Rossmann-fold domains"/>
    <property type="match status" value="1"/>
</dbReference>
<dbReference type="InterPro" id="IPR036291">
    <property type="entry name" value="NAD(P)-bd_dom_sf"/>
</dbReference>
<dbReference type="AlphaFoldDB" id="A0A914A0X2"/>
<dbReference type="RefSeq" id="XP_038057472.1">
    <property type="nucleotide sequence ID" value="XM_038201544.1"/>
</dbReference>